<evidence type="ECO:0000313" key="3">
    <source>
        <dbReference type="EMBL" id="PZX15884.1"/>
    </source>
</evidence>
<sequence>MERKFLGVCAWLAGKMNLDVNLVRIGFVIATLCFVGTPILIYFVLFLLLHMGWIE</sequence>
<dbReference type="EMBL" id="QKZK01000015">
    <property type="protein sequence ID" value="PZX15884.1"/>
    <property type="molecule type" value="Genomic_DNA"/>
</dbReference>
<dbReference type="Pfam" id="PF04024">
    <property type="entry name" value="PspC"/>
    <property type="match status" value="1"/>
</dbReference>
<organism evidence="3 4">
    <name type="scientific">Breznakibacter xylanolyticus</name>
    <dbReference type="NCBI Taxonomy" id="990"/>
    <lineage>
        <taxon>Bacteria</taxon>
        <taxon>Pseudomonadati</taxon>
        <taxon>Bacteroidota</taxon>
        <taxon>Bacteroidia</taxon>
        <taxon>Marinilabiliales</taxon>
        <taxon>Marinilabiliaceae</taxon>
        <taxon>Breznakibacter</taxon>
    </lineage>
</organism>
<dbReference type="RefSeq" id="WP_111445929.1">
    <property type="nucleotide sequence ID" value="NZ_QKZK01000015.1"/>
</dbReference>
<keyword evidence="4" id="KW-1185">Reference proteome</keyword>
<feature type="transmembrane region" description="Helical" evidence="1">
    <location>
        <begin position="25"/>
        <end position="49"/>
    </location>
</feature>
<evidence type="ECO:0000259" key="2">
    <source>
        <dbReference type="Pfam" id="PF04024"/>
    </source>
</evidence>
<dbReference type="AlphaFoldDB" id="A0A2W7NGR4"/>
<name>A0A2W7NGR4_9BACT</name>
<proteinExistence type="predicted"/>
<reference evidence="3 4" key="1">
    <citation type="submission" date="2018-06" db="EMBL/GenBank/DDBJ databases">
        <title>Genomic Encyclopedia of Archaeal and Bacterial Type Strains, Phase II (KMG-II): from individual species to whole genera.</title>
        <authorList>
            <person name="Goeker M."/>
        </authorList>
    </citation>
    <scope>NUCLEOTIDE SEQUENCE [LARGE SCALE GENOMIC DNA]</scope>
    <source>
        <strain evidence="3 4">DSM 6779</strain>
    </source>
</reference>
<protein>
    <submittedName>
        <fullName evidence="3">Phage shock protein C (PspC) family protein</fullName>
    </submittedName>
</protein>
<accession>A0A2W7NGR4</accession>
<keyword evidence="1" id="KW-0812">Transmembrane</keyword>
<dbReference type="OrthoDB" id="1122891at2"/>
<evidence type="ECO:0000313" key="4">
    <source>
        <dbReference type="Proteomes" id="UP000249239"/>
    </source>
</evidence>
<gene>
    <name evidence="3" type="ORF">LX69_02074</name>
</gene>
<comment type="caution">
    <text evidence="3">The sequence shown here is derived from an EMBL/GenBank/DDBJ whole genome shotgun (WGS) entry which is preliminary data.</text>
</comment>
<feature type="domain" description="Phage shock protein PspC N-terminal" evidence="2">
    <location>
        <begin position="2"/>
        <end position="49"/>
    </location>
</feature>
<dbReference type="InterPro" id="IPR007168">
    <property type="entry name" value="Phageshock_PspC_N"/>
</dbReference>
<keyword evidence="1" id="KW-1133">Transmembrane helix</keyword>
<keyword evidence="1" id="KW-0472">Membrane</keyword>
<dbReference type="Proteomes" id="UP000249239">
    <property type="component" value="Unassembled WGS sequence"/>
</dbReference>
<evidence type="ECO:0000256" key="1">
    <source>
        <dbReference type="SAM" id="Phobius"/>
    </source>
</evidence>